<sequence>MKGFLRNRLVVLAALAGLVVGGVSTWLFLDPREDDPNPIAIAEPAETDSDADSAVFAEARDAWRSRPATEQPRGELSVLHAGRAGDRDVVILLDDTGLGAVYERRADGAGEILWVEQFGRPRDTTPPVDPWRTEVRSLVVGDGAWIGASGEHPRLDAAVLAGDEVRWERVTAENGIVPRVPAVGPDACGAKVIAEQRRDAVRFHLFRTRQSGVGTNVGRLTPLDASGRTPADDRPVSSLDDVGAAELRLVSQLACAESAEYSRPIPLLFAIVELWRGTLPGGRDASVLAVSGGRDTVLVDTGDETSVIPTGHPVRRDTVVWWFDEDERLVAVGTPEVARIDVALSDGRRVTRPGRFAAVELGELSVSKAAPRVGAVNADGLPVTVLPR</sequence>
<evidence type="ECO:0000313" key="2">
    <source>
        <dbReference type="EMBL" id="TKG72584.1"/>
    </source>
</evidence>
<evidence type="ECO:0000256" key="1">
    <source>
        <dbReference type="SAM" id="MobiDB-lite"/>
    </source>
</evidence>
<evidence type="ECO:0000313" key="3">
    <source>
        <dbReference type="Proteomes" id="UP000309992"/>
    </source>
</evidence>
<dbReference type="Proteomes" id="UP000309992">
    <property type="component" value="Unassembled WGS sequence"/>
</dbReference>
<dbReference type="EMBL" id="SWMS01000002">
    <property type="protein sequence ID" value="TKG72584.1"/>
    <property type="molecule type" value="Genomic_DNA"/>
</dbReference>
<comment type="caution">
    <text evidence="2">The sequence shown here is derived from an EMBL/GenBank/DDBJ whole genome shotgun (WGS) entry which is preliminary data.</text>
</comment>
<protein>
    <submittedName>
        <fullName evidence="2">Uncharacterized protein</fullName>
    </submittedName>
</protein>
<gene>
    <name evidence="2" type="ORF">FCN18_04885</name>
</gene>
<accession>A0ABY2SB75</accession>
<organism evidence="2 3">
    <name type="scientific">Prauserella endophytica</name>
    <dbReference type="NCBI Taxonomy" id="1592324"/>
    <lineage>
        <taxon>Bacteria</taxon>
        <taxon>Bacillati</taxon>
        <taxon>Actinomycetota</taxon>
        <taxon>Actinomycetes</taxon>
        <taxon>Pseudonocardiales</taxon>
        <taxon>Pseudonocardiaceae</taxon>
        <taxon>Prauserella</taxon>
        <taxon>Prauserella coralliicola group</taxon>
    </lineage>
</organism>
<feature type="region of interest" description="Disordered" evidence="1">
    <location>
        <begin position="217"/>
        <end position="237"/>
    </location>
</feature>
<dbReference type="RefSeq" id="WP_113643538.1">
    <property type="nucleotide sequence ID" value="NZ_SWMS01000002.1"/>
</dbReference>
<name>A0ABY2SB75_9PSEU</name>
<proteinExistence type="predicted"/>
<keyword evidence="3" id="KW-1185">Reference proteome</keyword>
<reference evidence="2 3" key="1">
    <citation type="journal article" date="2015" name="Antonie Van Leeuwenhoek">
        <title>Prauserella endophytica sp. nov., an endophytic actinobacterium isolated from Tamarix taklamakanensis.</title>
        <authorList>
            <person name="Liu J.M."/>
            <person name="Habden X."/>
            <person name="Guo L."/>
            <person name="Tuo L."/>
            <person name="Jiang Z.K."/>
            <person name="Liu S.W."/>
            <person name="Liu X.F."/>
            <person name="Chen L."/>
            <person name="Li R.F."/>
            <person name="Zhang Y.Q."/>
            <person name="Sun C.H."/>
        </authorList>
    </citation>
    <scope>NUCLEOTIDE SEQUENCE [LARGE SCALE GENOMIC DNA]</scope>
    <source>
        <strain evidence="2 3">CGMCC 4.7182</strain>
    </source>
</reference>